<dbReference type="RefSeq" id="WP_149435975.1">
    <property type="nucleotide sequence ID" value="NZ_VTPX01000007.1"/>
</dbReference>
<protein>
    <submittedName>
        <fullName evidence="4">NAD-dependent succinate-semialdehyde dehydrogenase</fullName>
    </submittedName>
</protein>
<dbReference type="InterPro" id="IPR050740">
    <property type="entry name" value="Aldehyde_DH_Superfamily"/>
</dbReference>
<dbReference type="PANTHER" id="PTHR43353">
    <property type="entry name" value="SUCCINATE-SEMIALDEHYDE DEHYDROGENASE, MITOCHONDRIAL"/>
    <property type="match status" value="1"/>
</dbReference>
<dbReference type="FunFam" id="3.40.309.10:FF:000004">
    <property type="entry name" value="Succinate-semialdehyde dehydrogenase I"/>
    <property type="match status" value="1"/>
</dbReference>
<comment type="similarity">
    <text evidence="1">Belongs to the aldehyde dehydrogenase family.</text>
</comment>
<evidence type="ECO:0000256" key="2">
    <source>
        <dbReference type="ARBA" id="ARBA00023002"/>
    </source>
</evidence>
<dbReference type="AlphaFoldDB" id="A0A640WDM9"/>
<dbReference type="SUPFAM" id="SSF53720">
    <property type="entry name" value="ALDH-like"/>
    <property type="match status" value="1"/>
</dbReference>
<evidence type="ECO:0000313" key="5">
    <source>
        <dbReference type="Proteomes" id="UP000466024"/>
    </source>
</evidence>
<feature type="domain" description="Aldehyde dehydrogenase" evidence="3">
    <location>
        <begin position="36"/>
        <end position="488"/>
    </location>
</feature>
<dbReference type="Gene3D" id="3.40.605.10">
    <property type="entry name" value="Aldehyde Dehydrogenase, Chain A, domain 1"/>
    <property type="match status" value="1"/>
</dbReference>
<dbReference type="FunFam" id="3.40.605.10:FF:000005">
    <property type="entry name" value="Succinate-semialdehyde dehydrogenase I"/>
    <property type="match status" value="1"/>
</dbReference>
<dbReference type="InterPro" id="IPR016162">
    <property type="entry name" value="Ald_DH_N"/>
</dbReference>
<keyword evidence="2" id="KW-0560">Oxidoreductase</keyword>
<gene>
    <name evidence="4" type="ORF">F0A16_13810</name>
</gene>
<dbReference type="FunFam" id="3.40.605.10:FF:000026">
    <property type="entry name" value="Aldehyde dehydrogenase, putative"/>
    <property type="match status" value="1"/>
</dbReference>
<dbReference type="GO" id="GO:0016620">
    <property type="term" value="F:oxidoreductase activity, acting on the aldehyde or oxo group of donors, NAD or NADP as acceptor"/>
    <property type="evidence" value="ECO:0007669"/>
    <property type="project" value="InterPro"/>
</dbReference>
<organism evidence="4 5">
    <name type="scientific">Salinicola corii</name>
    <dbReference type="NCBI Taxonomy" id="2606937"/>
    <lineage>
        <taxon>Bacteria</taxon>
        <taxon>Pseudomonadati</taxon>
        <taxon>Pseudomonadota</taxon>
        <taxon>Gammaproteobacteria</taxon>
        <taxon>Oceanospirillales</taxon>
        <taxon>Halomonadaceae</taxon>
        <taxon>Salinicola</taxon>
    </lineage>
</organism>
<reference evidence="4 5" key="1">
    <citation type="submission" date="2019-08" db="EMBL/GenBank/DDBJ databases">
        <title>Bioinformatics analysis of the strain L3 and L5.</title>
        <authorList>
            <person name="Li X."/>
        </authorList>
    </citation>
    <scope>NUCLEOTIDE SEQUENCE [LARGE SCALE GENOMIC DNA]</scope>
    <source>
        <strain evidence="4 5">L3</strain>
    </source>
</reference>
<dbReference type="Proteomes" id="UP000466024">
    <property type="component" value="Unassembled WGS sequence"/>
</dbReference>
<dbReference type="PANTHER" id="PTHR43353:SF5">
    <property type="entry name" value="SUCCINATE-SEMIALDEHYDE DEHYDROGENASE, MITOCHONDRIAL"/>
    <property type="match status" value="1"/>
</dbReference>
<dbReference type="InterPro" id="IPR016161">
    <property type="entry name" value="Ald_DH/histidinol_DH"/>
</dbReference>
<dbReference type="Pfam" id="PF00171">
    <property type="entry name" value="Aldedh"/>
    <property type="match status" value="1"/>
</dbReference>
<dbReference type="EMBL" id="VTPX01000007">
    <property type="protein sequence ID" value="KAA0017611.1"/>
    <property type="molecule type" value="Genomic_DNA"/>
</dbReference>
<dbReference type="InterPro" id="IPR016160">
    <property type="entry name" value="Ald_DH_CS_CYS"/>
</dbReference>
<evidence type="ECO:0000313" key="4">
    <source>
        <dbReference type="EMBL" id="KAA0017611.1"/>
    </source>
</evidence>
<dbReference type="Gene3D" id="3.40.309.10">
    <property type="entry name" value="Aldehyde Dehydrogenase, Chain A, domain 2"/>
    <property type="match status" value="1"/>
</dbReference>
<accession>A0A640WDM9</accession>
<comment type="caution">
    <text evidence="4">The sequence shown here is derived from an EMBL/GenBank/DDBJ whole genome shotgun (WGS) entry which is preliminary data.</text>
</comment>
<sequence length="494" mass="52910">MSSSSSSLQSPTVPLRTPADAHYYPASIVGFDAADAGRYALRSPATGEVIAEVADCGVAQAKLAADNAQRGFEAWRKTTAFERAALLKAWHRAMMEAKEILAVTMSREMGKPIREARGEVDYAASFLEWYAEQAKRIDGDILPSQHPDKRLAVLRQPVGPVLAITPWNFPAAMITRKVAPGLAAGCSVIVKPAEQTPVTALLLAQLWQQAGGPAEVFQVITAERPAAVSDALMEDRRIRKVTFTGSTPVGKHLYAKSAATMKRMSLELGGHAPFLVFDDADIEAAVAEVMASKFRNGGQTCVCANRIYVQRGILDAFSARLTAAVDELRVGQPEDETTQIGPLVSQAGRDKAQFHIDDAVAKGARRLTAERDVDGFFVAPTVLADVSNDMQIMQEETFGPVAPLIAFDSEEEAIAAANATPFGLAAYLWTRNLGRAARVSEALDYGIVGVNDGAPSVPQAPFGGVKDSGLGREGGRYGIDEYLDTKFVSTRLDG</sequence>
<keyword evidence="5" id="KW-1185">Reference proteome</keyword>
<name>A0A640WDM9_9GAMM</name>
<dbReference type="PROSITE" id="PS00070">
    <property type="entry name" value="ALDEHYDE_DEHYDR_CYS"/>
    <property type="match status" value="1"/>
</dbReference>
<dbReference type="InterPro" id="IPR016163">
    <property type="entry name" value="Ald_DH_C"/>
</dbReference>
<proteinExistence type="inferred from homology"/>
<dbReference type="InterPro" id="IPR015590">
    <property type="entry name" value="Aldehyde_DH_dom"/>
</dbReference>
<dbReference type="CDD" id="cd07103">
    <property type="entry name" value="ALDH_F5_SSADH_GabD"/>
    <property type="match status" value="1"/>
</dbReference>
<evidence type="ECO:0000256" key="1">
    <source>
        <dbReference type="ARBA" id="ARBA00009986"/>
    </source>
</evidence>
<evidence type="ECO:0000259" key="3">
    <source>
        <dbReference type="Pfam" id="PF00171"/>
    </source>
</evidence>